<proteinExistence type="predicted"/>
<dbReference type="InterPro" id="IPR009057">
    <property type="entry name" value="Homeodomain-like_sf"/>
</dbReference>
<comment type="subcellular location">
    <subcellularLocation>
        <location evidence="1">Nucleus</location>
    </subcellularLocation>
</comment>
<keyword evidence="5" id="KW-1185">Reference proteome</keyword>
<dbReference type="InterPro" id="IPR007889">
    <property type="entry name" value="HTH_Psq"/>
</dbReference>
<sequence length="79" mass="9387">MPRNYKPDPRGKQYRKYDETTIKKALEEFKTTPNISISAIAKKYNINKSVLYRHNRKTMKKQGGQNALDDDTKRHIIQY</sequence>
<name>A0AAV1M999_9NEOP</name>
<dbReference type="Proteomes" id="UP001314205">
    <property type="component" value="Unassembled WGS sequence"/>
</dbReference>
<feature type="region of interest" description="Disordered" evidence="2">
    <location>
        <begin position="56"/>
        <end position="79"/>
    </location>
</feature>
<reference evidence="4 5" key="1">
    <citation type="submission" date="2023-11" db="EMBL/GenBank/DDBJ databases">
        <authorList>
            <person name="Hedman E."/>
            <person name="Englund M."/>
            <person name="Stromberg M."/>
            <person name="Nyberg Akerstrom W."/>
            <person name="Nylinder S."/>
            <person name="Jareborg N."/>
            <person name="Kallberg Y."/>
            <person name="Kronander E."/>
        </authorList>
    </citation>
    <scope>NUCLEOTIDE SEQUENCE [LARGE SCALE GENOMIC DNA]</scope>
</reference>
<feature type="compositionally biased region" description="Basic and acidic residues" evidence="2">
    <location>
        <begin position="70"/>
        <end position="79"/>
    </location>
</feature>
<feature type="domain" description="HTH psq-type" evidence="3">
    <location>
        <begin position="19"/>
        <end position="61"/>
    </location>
</feature>
<organism evidence="4 5">
    <name type="scientific">Parnassius mnemosyne</name>
    <name type="common">clouded apollo</name>
    <dbReference type="NCBI Taxonomy" id="213953"/>
    <lineage>
        <taxon>Eukaryota</taxon>
        <taxon>Metazoa</taxon>
        <taxon>Ecdysozoa</taxon>
        <taxon>Arthropoda</taxon>
        <taxon>Hexapoda</taxon>
        <taxon>Insecta</taxon>
        <taxon>Pterygota</taxon>
        <taxon>Neoptera</taxon>
        <taxon>Endopterygota</taxon>
        <taxon>Lepidoptera</taxon>
        <taxon>Glossata</taxon>
        <taxon>Ditrysia</taxon>
        <taxon>Papilionoidea</taxon>
        <taxon>Papilionidae</taxon>
        <taxon>Parnassiinae</taxon>
        <taxon>Parnassini</taxon>
        <taxon>Parnassius</taxon>
        <taxon>Driopa</taxon>
    </lineage>
</organism>
<evidence type="ECO:0000256" key="1">
    <source>
        <dbReference type="ARBA" id="ARBA00004123"/>
    </source>
</evidence>
<evidence type="ECO:0000259" key="3">
    <source>
        <dbReference type="Pfam" id="PF05225"/>
    </source>
</evidence>
<accession>A0AAV1M999</accession>
<evidence type="ECO:0000313" key="5">
    <source>
        <dbReference type="Proteomes" id="UP001314205"/>
    </source>
</evidence>
<dbReference type="EMBL" id="CAVLGL010000148">
    <property type="protein sequence ID" value="CAK1603704.1"/>
    <property type="molecule type" value="Genomic_DNA"/>
</dbReference>
<evidence type="ECO:0000256" key="2">
    <source>
        <dbReference type="SAM" id="MobiDB-lite"/>
    </source>
</evidence>
<gene>
    <name evidence="4" type="ORF">PARMNEM_LOCUS22024</name>
</gene>
<protein>
    <recommendedName>
        <fullName evidence="3">HTH psq-type domain-containing protein</fullName>
    </recommendedName>
</protein>
<dbReference type="AlphaFoldDB" id="A0AAV1M999"/>
<evidence type="ECO:0000313" key="4">
    <source>
        <dbReference type="EMBL" id="CAK1603704.1"/>
    </source>
</evidence>
<comment type="caution">
    <text evidence="4">The sequence shown here is derived from an EMBL/GenBank/DDBJ whole genome shotgun (WGS) entry which is preliminary data.</text>
</comment>
<dbReference type="GO" id="GO:0005634">
    <property type="term" value="C:nucleus"/>
    <property type="evidence" value="ECO:0007669"/>
    <property type="project" value="UniProtKB-SubCell"/>
</dbReference>
<dbReference type="GO" id="GO:0003677">
    <property type="term" value="F:DNA binding"/>
    <property type="evidence" value="ECO:0007669"/>
    <property type="project" value="InterPro"/>
</dbReference>
<dbReference type="Pfam" id="PF05225">
    <property type="entry name" value="HTH_psq"/>
    <property type="match status" value="1"/>
</dbReference>
<dbReference type="SUPFAM" id="SSF46689">
    <property type="entry name" value="Homeodomain-like"/>
    <property type="match status" value="1"/>
</dbReference>